<reference evidence="2" key="1">
    <citation type="journal article" date="2019" name="Int. J. Syst. Evol. Microbiol.">
        <title>The Global Catalogue of Microorganisms (GCM) 10K type strain sequencing project: providing services to taxonomists for standard genome sequencing and annotation.</title>
        <authorList>
            <consortium name="The Broad Institute Genomics Platform"/>
            <consortium name="The Broad Institute Genome Sequencing Center for Infectious Disease"/>
            <person name="Wu L."/>
            <person name="Ma J."/>
        </authorList>
    </citation>
    <scope>NUCLEOTIDE SEQUENCE [LARGE SCALE GENOMIC DNA]</scope>
    <source>
        <strain evidence="2">CGMCC 1.16225</strain>
    </source>
</reference>
<dbReference type="Pfam" id="PF06041">
    <property type="entry name" value="DUF924"/>
    <property type="match status" value="1"/>
</dbReference>
<keyword evidence="2" id="KW-1185">Reference proteome</keyword>
<accession>A0ABW4UJ33</accession>
<dbReference type="InterPro" id="IPR011990">
    <property type="entry name" value="TPR-like_helical_dom_sf"/>
</dbReference>
<evidence type="ECO:0000313" key="2">
    <source>
        <dbReference type="Proteomes" id="UP001597405"/>
    </source>
</evidence>
<dbReference type="EMBL" id="JBHUGZ010000028">
    <property type="protein sequence ID" value="MFD1987151.1"/>
    <property type="molecule type" value="Genomic_DNA"/>
</dbReference>
<comment type="caution">
    <text evidence="1">The sequence shown here is derived from an EMBL/GenBank/DDBJ whole genome shotgun (WGS) entry which is preliminary data.</text>
</comment>
<dbReference type="Gene3D" id="1.20.58.320">
    <property type="entry name" value="TPR-like"/>
    <property type="match status" value="1"/>
</dbReference>
<organism evidence="1 2">
    <name type="scientific">Mesorhizobium newzealandense</name>
    <dbReference type="NCBI Taxonomy" id="1300302"/>
    <lineage>
        <taxon>Bacteria</taxon>
        <taxon>Pseudomonadati</taxon>
        <taxon>Pseudomonadota</taxon>
        <taxon>Alphaproteobacteria</taxon>
        <taxon>Hyphomicrobiales</taxon>
        <taxon>Phyllobacteriaceae</taxon>
        <taxon>Mesorhizobium</taxon>
    </lineage>
</organism>
<dbReference type="Gene3D" id="1.25.40.10">
    <property type="entry name" value="Tetratricopeptide repeat domain"/>
    <property type="match status" value="1"/>
</dbReference>
<sequence>MDKADLSHIYQFWFAGQPCTEAIAGERVRFWMEQSDETDKVIRRRFGHLIAAAAGQTWAPEQLSPQEAIALVVLFDQFPRNIYRASAEAYAYDPLARDLARTMVAEGWEAYETLEQFTLGLPFVHHEDLDDQNYILGLAEGRLVAASAESRPLWQPTVDQIRKHRDIIARFGRFPHRNDVLGRQSTVEERAFLSRCGRGF</sequence>
<evidence type="ECO:0000313" key="1">
    <source>
        <dbReference type="EMBL" id="MFD1987151.1"/>
    </source>
</evidence>
<dbReference type="InterPro" id="IPR010323">
    <property type="entry name" value="DUF924"/>
</dbReference>
<dbReference type="RefSeq" id="WP_379104958.1">
    <property type="nucleotide sequence ID" value="NZ_JBHUGZ010000028.1"/>
</dbReference>
<name>A0ABW4UJ33_9HYPH</name>
<dbReference type="SUPFAM" id="SSF48452">
    <property type="entry name" value="TPR-like"/>
    <property type="match status" value="1"/>
</dbReference>
<protein>
    <submittedName>
        <fullName evidence="1">DUF924 family protein</fullName>
    </submittedName>
</protein>
<proteinExistence type="predicted"/>
<dbReference type="Proteomes" id="UP001597405">
    <property type="component" value="Unassembled WGS sequence"/>
</dbReference>
<gene>
    <name evidence="1" type="ORF">ACFSOZ_32525</name>
</gene>